<evidence type="ECO:0000256" key="1">
    <source>
        <dbReference type="SAM" id="MobiDB-lite"/>
    </source>
</evidence>
<keyword evidence="4" id="KW-1185">Reference proteome</keyword>
<reference evidence="3" key="1">
    <citation type="submission" date="2021-05" db="EMBL/GenBank/DDBJ databases">
        <title>A free-living protist that lacks canonical eukaryotic 1 DNA replication and segregation systems.</title>
        <authorList>
            <person name="Salas-Leiva D.E."/>
            <person name="Tromer E.C."/>
            <person name="Curtis B.A."/>
            <person name="Jerlstrom-Hultqvist J."/>
            <person name="Kolisko M."/>
            <person name="Yi Z."/>
            <person name="Salas-Leiva J.S."/>
            <person name="Gallot-Lavallee L."/>
            <person name="Kops G.J.P.L."/>
            <person name="Archibald J.M."/>
            <person name="Simpson A.G.B."/>
            <person name="Roger A.J."/>
        </authorList>
    </citation>
    <scope>NUCLEOTIDE SEQUENCE</scope>
    <source>
        <strain evidence="3">BICM</strain>
    </source>
</reference>
<comment type="caution">
    <text evidence="3">The sequence shown here is derived from an EMBL/GenBank/DDBJ whole genome shotgun (WGS) entry which is preliminary data.</text>
</comment>
<dbReference type="SUPFAM" id="SSF50729">
    <property type="entry name" value="PH domain-like"/>
    <property type="match status" value="1"/>
</dbReference>
<proteinExistence type="predicted"/>
<name>A0A8J6AQT5_9EUKA</name>
<sequence>MGVGGSKPKNPSPYNRYYNPKPKKQRNMPRNESMQYNGLRAQPQVGPGAVKPRKQSKRQRNESIQFNELRAQAEVAVLGLRVHVLEVYRPCSDNEGDFFETTVSVAGQSAETGMEELKSLHAVWRSEMTFSCAFSVDRCYDINVNFVTTDTGTLEDYTLSLPVLFVVAHENYVMPAHWFAMTAVEDKSERMYIRLAIAAEVPLGSQLGQSPVMLGEFSERCANYQPTTLIENIVSKDNIQEVISEVLSRPDDKNHVIKLCNIVFTIERPETKVIKEGFFKKRGGIYRTWKTRYFALTAFSLRYYKTKDDLQAIRSLPLLMSTVEHTVTATDTSKKFILRFKSAYDREYVFSMANEEEAEEWHRAVQHQIEMVNEKSEFLRFKLEAGSTEDIGVPETIDMDSL</sequence>
<feature type="domain" description="PH" evidence="2">
    <location>
        <begin position="272"/>
        <end position="370"/>
    </location>
</feature>
<dbReference type="PROSITE" id="PS50003">
    <property type="entry name" value="PH_DOMAIN"/>
    <property type="match status" value="1"/>
</dbReference>
<dbReference type="Gene3D" id="2.30.29.30">
    <property type="entry name" value="Pleckstrin-homology domain (PH domain)/Phosphotyrosine-binding domain (PTB)"/>
    <property type="match status" value="1"/>
</dbReference>
<accession>A0A8J6AQT5</accession>
<protein>
    <submittedName>
        <fullName evidence="3">PH domain</fullName>
    </submittedName>
</protein>
<dbReference type="Proteomes" id="UP000717585">
    <property type="component" value="Unassembled WGS sequence"/>
</dbReference>
<dbReference type="PANTHER" id="PTHR14336">
    <property type="entry name" value="TANDEM PH DOMAIN CONTAINING PROTEIN"/>
    <property type="match status" value="1"/>
</dbReference>
<dbReference type="Pfam" id="PF00169">
    <property type="entry name" value="PH"/>
    <property type="match status" value="1"/>
</dbReference>
<dbReference type="SMART" id="SM00233">
    <property type="entry name" value="PH"/>
    <property type="match status" value="1"/>
</dbReference>
<evidence type="ECO:0000313" key="3">
    <source>
        <dbReference type="EMBL" id="KAG9391468.1"/>
    </source>
</evidence>
<dbReference type="EMBL" id="JAHDYR010000053">
    <property type="protein sequence ID" value="KAG9391468.1"/>
    <property type="molecule type" value="Genomic_DNA"/>
</dbReference>
<evidence type="ECO:0000259" key="2">
    <source>
        <dbReference type="PROSITE" id="PS50003"/>
    </source>
</evidence>
<dbReference type="InterPro" id="IPR051707">
    <property type="entry name" value="PI-Interact_SigTrans_Reg"/>
</dbReference>
<dbReference type="OrthoDB" id="185175at2759"/>
<evidence type="ECO:0000313" key="4">
    <source>
        <dbReference type="Proteomes" id="UP000717585"/>
    </source>
</evidence>
<gene>
    <name evidence="3" type="ORF">J8273_6228</name>
</gene>
<dbReference type="AlphaFoldDB" id="A0A8J6AQT5"/>
<dbReference type="InterPro" id="IPR011993">
    <property type="entry name" value="PH-like_dom_sf"/>
</dbReference>
<feature type="region of interest" description="Disordered" evidence="1">
    <location>
        <begin position="1"/>
        <end position="64"/>
    </location>
</feature>
<dbReference type="InterPro" id="IPR001849">
    <property type="entry name" value="PH_domain"/>
</dbReference>
<organism evidence="3 4">
    <name type="scientific">Carpediemonas membranifera</name>
    <dbReference type="NCBI Taxonomy" id="201153"/>
    <lineage>
        <taxon>Eukaryota</taxon>
        <taxon>Metamonada</taxon>
        <taxon>Carpediemonas-like organisms</taxon>
        <taxon>Carpediemonas</taxon>
    </lineage>
</organism>